<keyword evidence="4" id="KW-1185">Reference proteome</keyword>
<evidence type="ECO:0000256" key="1">
    <source>
        <dbReference type="ARBA" id="ARBA00093770"/>
    </source>
</evidence>
<dbReference type="KEGG" id="euz:DVS28_a3199"/>
<evidence type="ECO:0000313" key="3">
    <source>
        <dbReference type="EMBL" id="AXV07875.1"/>
    </source>
</evidence>
<name>A0A346Y078_9ACTN</name>
<accession>A0A346Y078</accession>
<feature type="compositionally biased region" description="Low complexity" evidence="2">
    <location>
        <begin position="235"/>
        <end position="248"/>
    </location>
</feature>
<dbReference type="Pfam" id="PF11307">
    <property type="entry name" value="DUF3109"/>
    <property type="match status" value="1"/>
</dbReference>
<organism evidence="3 4">
    <name type="scientific">Euzebya pacifica</name>
    <dbReference type="NCBI Taxonomy" id="1608957"/>
    <lineage>
        <taxon>Bacteria</taxon>
        <taxon>Bacillati</taxon>
        <taxon>Actinomycetota</taxon>
        <taxon>Nitriliruptoria</taxon>
        <taxon>Euzebyales</taxon>
    </lineage>
</organism>
<reference evidence="3 4" key="1">
    <citation type="submission" date="2018-09" db="EMBL/GenBank/DDBJ databases">
        <title>Complete genome sequence of Euzebya sp. DY32-46 isolated from seawater of Pacific Ocean.</title>
        <authorList>
            <person name="Xu L."/>
            <person name="Wu Y.-H."/>
            <person name="Xu X.-W."/>
        </authorList>
    </citation>
    <scope>NUCLEOTIDE SEQUENCE [LARGE SCALE GENOMIC DNA]</scope>
    <source>
        <strain evidence="3 4">DY32-46</strain>
    </source>
</reference>
<feature type="region of interest" description="Disordered" evidence="2">
    <location>
        <begin position="229"/>
        <end position="248"/>
    </location>
</feature>
<evidence type="ECO:0008006" key="5">
    <source>
        <dbReference type="Google" id="ProtNLM"/>
    </source>
</evidence>
<dbReference type="InterPro" id="IPR021458">
    <property type="entry name" value="Rv0495c"/>
</dbReference>
<protein>
    <recommendedName>
        <fullName evidence="5">DUF3109 family protein</fullName>
    </recommendedName>
</protein>
<comment type="similarity">
    <text evidence="1">Belongs to the Rv0495c family.</text>
</comment>
<evidence type="ECO:0000313" key="4">
    <source>
        <dbReference type="Proteomes" id="UP000264006"/>
    </source>
</evidence>
<sequence>MLDREWVSLTDPDEPHERYLFDVSFLTSNYSCIYGQGCPGTDGVPGDDRGCCRFGAHFVDDEDRDRTIEMVDVLGPEYMQHYDRAVKKGIVATESDGAERTRKVDGACIFLNRTGWHRGAGCALHHYAMDRDAHFVDYKPEVCWLVPLRREIVTDVADDGEERVTTTITSYDRGAWGEGGSDFDWWCTTDDDRAYGGSTPVYESMKRELTVMTSPKVYAELKAYLDDRRPKGRRPLPLLPQLPQLPSR</sequence>
<dbReference type="OrthoDB" id="3394274at2"/>
<gene>
    <name evidence="3" type="ORF">DVS28_a3199</name>
</gene>
<dbReference type="Proteomes" id="UP000264006">
    <property type="component" value="Chromosome"/>
</dbReference>
<dbReference type="RefSeq" id="WP_114592302.1">
    <property type="nucleotide sequence ID" value="NZ_CP031165.1"/>
</dbReference>
<dbReference type="AlphaFoldDB" id="A0A346Y078"/>
<proteinExistence type="inferred from homology"/>
<dbReference type="EMBL" id="CP031165">
    <property type="protein sequence ID" value="AXV07875.1"/>
    <property type="molecule type" value="Genomic_DNA"/>
</dbReference>
<evidence type="ECO:0000256" key="2">
    <source>
        <dbReference type="SAM" id="MobiDB-lite"/>
    </source>
</evidence>